<evidence type="ECO:0000313" key="3">
    <source>
        <dbReference type="EMBL" id="KAA8628970.1"/>
    </source>
</evidence>
<feature type="signal peptide" evidence="1">
    <location>
        <begin position="1"/>
        <end position="23"/>
    </location>
</feature>
<dbReference type="GO" id="GO:0004622">
    <property type="term" value="F:phosphatidylcholine lysophospholipase activity"/>
    <property type="evidence" value="ECO:0007669"/>
    <property type="project" value="TreeGrafter"/>
</dbReference>
<keyword evidence="1" id="KW-0732">Signal</keyword>
<gene>
    <name evidence="3" type="ORF">SMACR_04725</name>
</gene>
<dbReference type="SUPFAM" id="SSF52266">
    <property type="entry name" value="SGNH hydrolase"/>
    <property type="match status" value="1"/>
</dbReference>
<dbReference type="PANTHER" id="PTHR30383:SF2">
    <property type="entry name" value="CELLULOSE-BINDING PROTEIN"/>
    <property type="match status" value="1"/>
</dbReference>
<evidence type="ECO:0000256" key="1">
    <source>
        <dbReference type="SAM" id="SignalP"/>
    </source>
</evidence>
<dbReference type="VEuPathDB" id="FungiDB:SMAC_04725"/>
<dbReference type="PANTHER" id="PTHR30383">
    <property type="entry name" value="THIOESTERASE 1/PROTEASE 1/LYSOPHOSPHOLIPASE L1"/>
    <property type="match status" value="1"/>
</dbReference>
<dbReference type="AlphaFoldDB" id="A0A8S8ZIK1"/>
<dbReference type="InterPro" id="IPR036514">
    <property type="entry name" value="SGNH_hydro_sf"/>
</dbReference>
<protein>
    <recommendedName>
        <fullName evidence="2">SGNH hydrolase-type esterase domain-containing protein</fullName>
    </recommendedName>
</protein>
<organism evidence="3 4">
    <name type="scientific">Sordaria macrospora</name>
    <dbReference type="NCBI Taxonomy" id="5147"/>
    <lineage>
        <taxon>Eukaryota</taxon>
        <taxon>Fungi</taxon>
        <taxon>Dikarya</taxon>
        <taxon>Ascomycota</taxon>
        <taxon>Pezizomycotina</taxon>
        <taxon>Sordariomycetes</taxon>
        <taxon>Sordariomycetidae</taxon>
        <taxon>Sordariales</taxon>
        <taxon>Sordariaceae</taxon>
        <taxon>Sordaria</taxon>
    </lineage>
</organism>
<name>A0A8S8ZIK1_SORMA</name>
<comment type="caution">
    <text evidence="3">The sequence shown here is derived from an EMBL/GenBank/DDBJ whole genome shotgun (WGS) entry which is preliminary data.</text>
</comment>
<feature type="domain" description="SGNH hydrolase-type esterase" evidence="2">
    <location>
        <begin position="35"/>
        <end position="213"/>
    </location>
</feature>
<dbReference type="InterPro" id="IPR013830">
    <property type="entry name" value="SGNH_hydro"/>
</dbReference>
<dbReference type="Proteomes" id="UP000433876">
    <property type="component" value="Unassembled WGS sequence"/>
</dbReference>
<dbReference type="InterPro" id="IPR051532">
    <property type="entry name" value="Ester_Hydrolysis_Enzymes"/>
</dbReference>
<feature type="chain" id="PRO_5035875112" description="SGNH hydrolase-type esterase domain-containing protein" evidence="1">
    <location>
        <begin position="24"/>
        <end position="224"/>
    </location>
</feature>
<proteinExistence type="predicted"/>
<dbReference type="EMBL" id="NMPR01000155">
    <property type="protein sequence ID" value="KAA8628970.1"/>
    <property type="molecule type" value="Genomic_DNA"/>
</dbReference>
<reference evidence="3 4" key="1">
    <citation type="submission" date="2017-07" db="EMBL/GenBank/DDBJ databases">
        <title>Genome sequence of the Sordaria macrospora wild type strain R19027.</title>
        <authorList>
            <person name="Nowrousian M."/>
            <person name="Teichert I."/>
            <person name="Kueck U."/>
        </authorList>
    </citation>
    <scope>NUCLEOTIDE SEQUENCE [LARGE SCALE GENOMIC DNA]</scope>
    <source>
        <strain evidence="3 4">R19027</strain>
        <tissue evidence="3">Mycelium</tissue>
    </source>
</reference>
<dbReference type="OMA" id="GTNDIWQ"/>
<evidence type="ECO:0000259" key="2">
    <source>
        <dbReference type="Pfam" id="PF13472"/>
    </source>
</evidence>
<dbReference type="Gene3D" id="3.40.50.1110">
    <property type="entry name" value="SGNH hydrolase"/>
    <property type="match status" value="1"/>
</dbReference>
<sequence length="224" mass="24017">MVATIQLLSGLVGSLAFLSQASAGPLVTEQVRIMALGDSITGNPGCWRALLSRKLSATNIDLPLPYSQIRFVGTQQRTYCGYGSAYDWPHEGHGGFLATGIASTTVPILSILSDLPLLTQPLLTSWLLNPDVSLLGRPVDIVLMHLGTNDIWQGRPTAEILGAYGALLNQMRAVNLRVRLLVAKILPMQPANCPSCAAKVQELNTYIPLWAAYVNGQNVLGQVG</sequence>
<accession>A0A8S8ZIK1</accession>
<dbReference type="Pfam" id="PF13472">
    <property type="entry name" value="Lipase_GDSL_2"/>
    <property type="match status" value="1"/>
</dbReference>
<evidence type="ECO:0000313" key="4">
    <source>
        <dbReference type="Proteomes" id="UP000433876"/>
    </source>
</evidence>